<gene>
    <name evidence="1" type="ORF">T01_11447</name>
</gene>
<comment type="caution">
    <text evidence="1">The sequence shown here is derived from an EMBL/GenBank/DDBJ whole genome shotgun (WGS) entry which is preliminary data.</text>
</comment>
<organism evidence="1 2">
    <name type="scientific">Trichinella spiralis</name>
    <name type="common">Trichina worm</name>
    <dbReference type="NCBI Taxonomy" id="6334"/>
    <lineage>
        <taxon>Eukaryota</taxon>
        <taxon>Metazoa</taxon>
        <taxon>Ecdysozoa</taxon>
        <taxon>Nematoda</taxon>
        <taxon>Enoplea</taxon>
        <taxon>Dorylaimia</taxon>
        <taxon>Trichinellida</taxon>
        <taxon>Trichinellidae</taxon>
        <taxon>Trichinella</taxon>
    </lineage>
</organism>
<protein>
    <submittedName>
        <fullName evidence="1">Uncharacterized protein</fullName>
    </submittedName>
</protein>
<accession>A0A0V1BMT4</accession>
<dbReference type="InParanoid" id="A0A0V1BMT4"/>
<reference evidence="1 2" key="1">
    <citation type="submission" date="2015-01" db="EMBL/GenBank/DDBJ databases">
        <title>Evolution of Trichinella species and genotypes.</title>
        <authorList>
            <person name="Korhonen P.K."/>
            <person name="Edoardo P."/>
            <person name="Giuseppe L.R."/>
            <person name="Gasser R.B."/>
        </authorList>
    </citation>
    <scope>NUCLEOTIDE SEQUENCE [LARGE SCALE GENOMIC DNA]</scope>
    <source>
        <strain evidence="1">ISS3</strain>
    </source>
</reference>
<evidence type="ECO:0000313" key="2">
    <source>
        <dbReference type="Proteomes" id="UP000054776"/>
    </source>
</evidence>
<proteinExistence type="predicted"/>
<dbReference type="Proteomes" id="UP000054776">
    <property type="component" value="Unassembled WGS sequence"/>
</dbReference>
<name>A0A0V1BMT4_TRISP</name>
<keyword evidence="2" id="KW-1185">Reference proteome</keyword>
<evidence type="ECO:0000313" key="1">
    <source>
        <dbReference type="EMBL" id="KRY38215.1"/>
    </source>
</evidence>
<dbReference type="AlphaFoldDB" id="A0A0V1BMT4"/>
<sequence length="61" mass="7008">MSLSNVLDAQPFVSELIVNSLCYTSKRQTNHRLDLENKRANDEFKALTVEADAVVFDAWRH</sequence>
<dbReference type="EMBL" id="JYDH01000027">
    <property type="protein sequence ID" value="KRY38215.1"/>
    <property type="molecule type" value="Genomic_DNA"/>
</dbReference>